<accession>A0A811MPL6</accession>
<name>A0A811MPL6_9POAL</name>
<organism evidence="1 2">
    <name type="scientific">Miscanthus lutarioriparius</name>
    <dbReference type="NCBI Taxonomy" id="422564"/>
    <lineage>
        <taxon>Eukaryota</taxon>
        <taxon>Viridiplantae</taxon>
        <taxon>Streptophyta</taxon>
        <taxon>Embryophyta</taxon>
        <taxon>Tracheophyta</taxon>
        <taxon>Spermatophyta</taxon>
        <taxon>Magnoliopsida</taxon>
        <taxon>Liliopsida</taxon>
        <taxon>Poales</taxon>
        <taxon>Poaceae</taxon>
        <taxon>PACMAD clade</taxon>
        <taxon>Panicoideae</taxon>
        <taxon>Andropogonodae</taxon>
        <taxon>Andropogoneae</taxon>
        <taxon>Saccharinae</taxon>
        <taxon>Miscanthus</taxon>
    </lineage>
</organism>
<dbReference type="AlphaFoldDB" id="A0A811MPL6"/>
<keyword evidence="2" id="KW-1185">Reference proteome</keyword>
<reference evidence="1" key="1">
    <citation type="submission" date="2020-10" db="EMBL/GenBank/DDBJ databases">
        <authorList>
            <person name="Han B."/>
            <person name="Lu T."/>
            <person name="Zhao Q."/>
            <person name="Huang X."/>
            <person name="Zhao Y."/>
        </authorList>
    </citation>
    <scope>NUCLEOTIDE SEQUENCE</scope>
</reference>
<dbReference type="Proteomes" id="UP000604825">
    <property type="component" value="Unassembled WGS sequence"/>
</dbReference>
<evidence type="ECO:0000313" key="2">
    <source>
        <dbReference type="Proteomes" id="UP000604825"/>
    </source>
</evidence>
<gene>
    <name evidence="1" type="ORF">NCGR_LOCUS7553</name>
</gene>
<protein>
    <submittedName>
        <fullName evidence="1">Uncharacterized protein</fullName>
    </submittedName>
</protein>
<proteinExistence type="predicted"/>
<sequence>MAAACALGRANLIRAPHGTLVLDLITGCVVMAGHPVLLLFHEFRRTCDGFQAQQGGDDDSETSVHFQTPVVSWYYQDGEKICILLPIDKSWLAPVGKTPMVADKAANLKRQGSQGIGKGGNQNYRFSYEIYTLMHLKDFCKVLT</sequence>
<dbReference type="EMBL" id="CAJGYO010000002">
    <property type="protein sequence ID" value="CAD6211591.1"/>
    <property type="molecule type" value="Genomic_DNA"/>
</dbReference>
<evidence type="ECO:0000313" key="1">
    <source>
        <dbReference type="EMBL" id="CAD6211591.1"/>
    </source>
</evidence>
<comment type="caution">
    <text evidence="1">The sequence shown here is derived from an EMBL/GenBank/DDBJ whole genome shotgun (WGS) entry which is preliminary data.</text>
</comment>